<dbReference type="OMA" id="ANDEEAH"/>
<name>A0A066WTU4_COLSU</name>
<feature type="region of interest" description="Disordered" evidence="1">
    <location>
        <begin position="136"/>
        <end position="156"/>
    </location>
</feature>
<dbReference type="OrthoDB" id="10613358at2759"/>
<evidence type="ECO:0000313" key="2">
    <source>
        <dbReference type="EMBL" id="KDN60308.1"/>
    </source>
</evidence>
<sequence length="290" mass="33194">MEKATSSKSLVDRRRRARQIWRFTQQFGTNSDTQQNPDDLIKECDPEYVLLNHLGWRDDVEDDEEWLESWQSTKGSFVSWMKINLKKWRQEHEKKLQEAPTNNPDGALQAQPVKQPVEQPVEQLLEQLVAQTIAQPVEQPKPPAQQRRSNNKNGDRDESLLCQKLESMGVTSSTSKPLSQQQRGADRVDAGSGLGRAKDEGGMDGKRARWVDSNRGSLPLREGSRLMGLQRDNAQALERLQDLSHVRAQLGGRREEGVKLDATGRRVFLDWYRQQRQQRGRSRSKGTGEE</sequence>
<keyword evidence="3" id="KW-1185">Reference proteome</keyword>
<dbReference type="HOGENOM" id="CLU_959817_0_0_1"/>
<organism evidence="2 3">
    <name type="scientific">Colletotrichum sublineola</name>
    <name type="common">Sorghum anthracnose fungus</name>
    <dbReference type="NCBI Taxonomy" id="1173701"/>
    <lineage>
        <taxon>Eukaryota</taxon>
        <taxon>Fungi</taxon>
        <taxon>Dikarya</taxon>
        <taxon>Ascomycota</taxon>
        <taxon>Pezizomycotina</taxon>
        <taxon>Sordariomycetes</taxon>
        <taxon>Hypocreomycetidae</taxon>
        <taxon>Glomerellales</taxon>
        <taxon>Glomerellaceae</taxon>
        <taxon>Colletotrichum</taxon>
        <taxon>Colletotrichum graminicola species complex</taxon>
    </lineage>
</organism>
<comment type="caution">
    <text evidence="2">The sequence shown here is derived from an EMBL/GenBank/DDBJ whole genome shotgun (WGS) entry which is preliminary data.</text>
</comment>
<gene>
    <name evidence="2" type="ORF">CSUB01_11943</name>
</gene>
<dbReference type="STRING" id="1173701.A0A066WTU4"/>
<feature type="compositionally biased region" description="Basic and acidic residues" evidence="1">
    <location>
        <begin position="196"/>
        <end position="212"/>
    </location>
</feature>
<dbReference type="eggNOG" id="ENOG502RQFX">
    <property type="taxonomic scope" value="Eukaryota"/>
</dbReference>
<accession>A0A066WTU4</accession>
<dbReference type="AlphaFoldDB" id="A0A066WTU4"/>
<feature type="region of interest" description="Disordered" evidence="1">
    <location>
        <begin position="168"/>
        <end position="216"/>
    </location>
</feature>
<proteinExistence type="predicted"/>
<reference evidence="3" key="1">
    <citation type="journal article" date="2014" name="Genome Announc.">
        <title>Draft genome sequence of Colletotrichum sublineola, a destructive pathogen of cultivated sorghum.</title>
        <authorList>
            <person name="Baroncelli R."/>
            <person name="Sanz-Martin J.M."/>
            <person name="Rech G.E."/>
            <person name="Sukno S.A."/>
            <person name="Thon M.R."/>
        </authorList>
    </citation>
    <scope>NUCLEOTIDE SEQUENCE [LARGE SCALE GENOMIC DNA]</scope>
    <source>
        <strain evidence="3">TX430BB</strain>
    </source>
</reference>
<evidence type="ECO:0000256" key="1">
    <source>
        <dbReference type="SAM" id="MobiDB-lite"/>
    </source>
</evidence>
<feature type="compositionally biased region" description="Polar residues" evidence="1">
    <location>
        <begin position="169"/>
        <end position="183"/>
    </location>
</feature>
<dbReference type="EMBL" id="JMSE01001524">
    <property type="protein sequence ID" value="KDN60308.1"/>
    <property type="molecule type" value="Genomic_DNA"/>
</dbReference>
<dbReference type="Proteomes" id="UP000027238">
    <property type="component" value="Unassembled WGS sequence"/>
</dbReference>
<evidence type="ECO:0000313" key="3">
    <source>
        <dbReference type="Proteomes" id="UP000027238"/>
    </source>
</evidence>
<protein>
    <submittedName>
        <fullName evidence="2">Uncharacterized protein</fullName>
    </submittedName>
</protein>